<comment type="caution">
    <text evidence="3">The sequence shown here is derived from an EMBL/GenBank/DDBJ whole genome shotgun (WGS) entry which is preliminary data.</text>
</comment>
<gene>
    <name evidence="2" type="ORF">PM001_LOCUS22025</name>
    <name evidence="3" type="ORF">PM001_LOCUS30079</name>
</gene>
<name>A0AAV1VD98_9STRA</name>
<dbReference type="Proteomes" id="UP001162060">
    <property type="component" value="Unassembled WGS sequence"/>
</dbReference>
<proteinExistence type="predicted"/>
<evidence type="ECO:0000256" key="1">
    <source>
        <dbReference type="SAM" id="MobiDB-lite"/>
    </source>
</evidence>
<dbReference type="EMBL" id="CAKLBY020000311">
    <property type="protein sequence ID" value="CAK7944929.1"/>
    <property type="molecule type" value="Genomic_DNA"/>
</dbReference>
<reference evidence="3" key="1">
    <citation type="submission" date="2024-01" db="EMBL/GenBank/DDBJ databases">
        <authorList>
            <person name="Webb A."/>
        </authorList>
    </citation>
    <scope>NUCLEOTIDE SEQUENCE</scope>
    <source>
        <strain evidence="3">Pm1</strain>
    </source>
</reference>
<evidence type="ECO:0000313" key="4">
    <source>
        <dbReference type="Proteomes" id="UP001162060"/>
    </source>
</evidence>
<accession>A0AAV1VD98</accession>
<feature type="region of interest" description="Disordered" evidence="1">
    <location>
        <begin position="1"/>
        <end position="23"/>
    </location>
</feature>
<protein>
    <submittedName>
        <fullName evidence="3">Uncharacterized protein</fullName>
    </submittedName>
</protein>
<dbReference type="AlphaFoldDB" id="A0AAV1VD98"/>
<organism evidence="3 4">
    <name type="scientific">Peronospora matthiolae</name>
    <dbReference type="NCBI Taxonomy" id="2874970"/>
    <lineage>
        <taxon>Eukaryota</taxon>
        <taxon>Sar</taxon>
        <taxon>Stramenopiles</taxon>
        <taxon>Oomycota</taxon>
        <taxon>Peronosporomycetes</taxon>
        <taxon>Peronosporales</taxon>
        <taxon>Peronosporaceae</taxon>
        <taxon>Peronospora</taxon>
    </lineage>
</organism>
<sequence length="107" mass="11879">MGHVKADRRSRRTNDSNSSRRDKCGGNIVLTIGEGIRKHGKRRAKCKLTLAISSDRNEESEIWIQTVNTADISSTTRLYYKVCDTASTSATQLTVNLSNCRASVALY</sequence>
<evidence type="ECO:0000313" key="2">
    <source>
        <dbReference type="EMBL" id="CAK7936875.1"/>
    </source>
</evidence>
<evidence type="ECO:0000313" key="3">
    <source>
        <dbReference type="EMBL" id="CAK7944929.1"/>
    </source>
</evidence>
<dbReference type="EMBL" id="CAKLBY020000226">
    <property type="protein sequence ID" value="CAK7936875.1"/>
    <property type="molecule type" value="Genomic_DNA"/>
</dbReference>